<dbReference type="OrthoDB" id="5900330at2759"/>
<evidence type="ECO:0000313" key="3">
    <source>
        <dbReference type="Proteomes" id="UP000605970"/>
    </source>
</evidence>
<reference evidence="2" key="1">
    <citation type="journal article" date="2020" name="Ecol. Evol.">
        <title>Genome structure and content of the rice root-knot nematode (Meloidogyne graminicola).</title>
        <authorList>
            <person name="Phan N.T."/>
            <person name="Danchin E.G.J."/>
            <person name="Klopp C."/>
            <person name="Perfus-Barbeoch L."/>
            <person name="Kozlowski D.K."/>
            <person name="Koutsovoulos G.D."/>
            <person name="Lopez-Roques C."/>
            <person name="Bouchez O."/>
            <person name="Zahm M."/>
            <person name="Besnard G."/>
            <person name="Bellafiore S."/>
        </authorList>
    </citation>
    <scope>NUCLEOTIDE SEQUENCE</scope>
    <source>
        <strain evidence="2">VN-18</strain>
    </source>
</reference>
<dbReference type="AlphaFoldDB" id="A0A8S9ZY08"/>
<gene>
    <name evidence="2" type="ORF">Mgra_00002420</name>
</gene>
<proteinExistence type="predicted"/>
<feature type="transmembrane region" description="Helical" evidence="1">
    <location>
        <begin position="12"/>
        <end position="36"/>
    </location>
</feature>
<dbReference type="EMBL" id="JABEBT010000014">
    <property type="protein sequence ID" value="KAF7638192.1"/>
    <property type="molecule type" value="Genomic_DNA"/>
</dbReference>
<name>A0A8S9ZY08_9BILA</name>
<keyword evidence="1" id="KW-0472">Membrane</keyword>
<comment type="caution">
    <text evidence="2">The sequence shown here is derived from an EMBL/GenBank/DDBJ whole genome shotgun (WGS) entry which is preliminary data.</text>
</comment>
<sequence>MIEQIKINRQIIKSLLLIVSIIIFSYLIFSISLQLIPLIISNSSIQYLIIHICGQLLSISGIIDAPVLYYCRLILIRIKFNFFFFSTEYRKAMQNDLPFIKKLAKKFNWKIEEDLTKIKSITIIKPLNKINK</sequence>
<feature type="transmembrane region" description="Helical" evidence="1">
    <location>
        <begin position="48"/>
        <end position="71"/>
    </location>
</feature>
<protein>
    <submittedName>
        <fullName evidence="2">Uncharacterized protein</fullName>
    </submittedName>
</protein>
<accession>A0A8S9ZY08</accession>
<keyword evidence="1" id="KW-0812">Transmembrane</keyword>
<keyword evidence="1" id="KW-1133">Transmembrane helix</keyword>
<organism evidence="2 3">
    <name type="scientific">Meloidogyne graminicola</name>
    <dbReference type="NCBI Taxonomy" id="189291"/>
    <lineage>
        <taxon>Eukaryota</taxon>
        <taxon>Metazoa</taxon>
        <taxon>Ecdysozoa</taxon>
        <taxon>Nematoda</taxon>
        <taxon>Chromadorea</taxon>
        <taxon>Rhabditida</taxon>
        <taxon>Tylenchina</taxon>
        <taxon>Tylenchomorpha</taxon>
        <taxon>Tylenchoidea</taxon>
        <taxon>Meloidogynidae</taxon>
        <taxon>Meloidogyninae</taxon>
        <taxon>Meloidogyne</taxon>
    </lineage>
</organism>
<keyword evidence="3" id="KW-1185">Reference proteome</keyword>
<evidence type="ECO:0000256" key="1">
    <source>
        <dbReference type="SAM" id="Phobius"/>
    </source>
</evidence>
<evidence type="ECO:0000313" key="2">
    <source>
        <dbReference type="EMBL" id="KAF7638192.1"/>
    </source>
</evidence>
<dbReference type="Proteomes" id="UP000605970">
    <property type="component" value="Unassembled WGS sequence"/>
</dbReference>